<name>A0A1W9NXK1_UNCC3</name>
<feature type="non-terminal residue" evidence="2">
    <location>
        <position position="1"/>
    </location>
</feature>
<dbReference type="AlphaFoldDB" id="A0A1W9NXK1"/>
<evidence type="ECO:0000313" key="2">
    <source>
        <dbReference type="EMBL" id="OQX50848.1"/>
    </source>
</evidence>
<dbReference type="GO" id="GO:0003677">
    <property type="term" value="F:DNA binding"/>
    <property type="evidence" value="ECO:0007669"/>
    <property type="project" value="InterPro"/>
</dbReference>
<dbReference type="GO" id="GO:0004803">
    <property type="term" value="F:transposase activity"/>
    <property type="evidence" value="ECO:0007669"/>
    <property type="project" value="InterPro"/>
</dbReference>
<accession>A0A1W9NXK1</accession>
<dbReference type="GO" id="GO:0006313">
    <property type="term" value="P:DNA transposition"/>
    <property type="evidence" value="ECO:0007669"/>
    <property type="project" value="InterPro"/>
</dbReference>
<dbReference type="InterPro" id="IPR002559">
    <property type="entry name" value="Transposase_11"/>
</dbReference>
<dbReference type="EMBL" id="MZGJ01000016">
    <property type="protein sequence ID" value="OQX50848.1"/>
    <property type="molecule type" value="Genomic_DNA"/>
</dbReference>
<evidence type="ECO:0000259" key="1">
    <source>
        <dbReference type="Pfam" id="PF01609"/>
    </source>
</evidence>
<evidence type="ECO:0000313" key="3">
    <source>
        <dbReference type="Proteomes" id="UP000192520"/>
    </source>
</evidence>
<dbReference type="Pfam" id="PF01609">
    <property type="entry name" value="DDE_Tnp_1"/>
    <property type="match status" value="1"/>
</dbReference>
<dbReference type="Proteomes" id="UP000192520">
    <property type="component" value="Unassembled WGS sequence"/>
</dbReference>
<comment type="caution">
    <text evidence="2">The sequence shown here is derived from an EMBL/GenBank/DDBJ whole genome shotgun (WGS) entry which is preliminary data.</text>
</comment>
<reference evidence="3" key="1">
    <citation type="submission" date="2017-03" db="EMBL/GenBank/DDBJ databases">
        <title>Novel pathways for hydrocarbon cycling and metabolic interdependencies in hydrothermal sediment communities.</title>
        <authorList>
            <person name="Dombrowski N."/>
            <person name="Seitz K."/>
            <person name="Teske A."/>
            <person name="Baker B."/>
        </authorList>
    </citation>
    <scope>NUCLEOTIDE SEQUENCE [LARGE SCALE GENOMIC DNA]</scope>
</reference>
<gene>
    <name evidence="2" type="ORF">B5M47_02815</name>
</gene>
<proteinExistence type="predicted"/>
<protein>
    <recommendedName>
        <fullName evidence="1">Transposase IS4-like domain-containing protein</fullName>
    </recommendedName>
</protein>
<organism evidence="2 3">
    <name type="scientific">candidate division CPR3 bacterium 4484_211</name>
    <dbReference type="NCBI Taxonomy" id="1968527"/>
    <lineage>
        <taxon>Bacteria</taxon>
        <taxon>Bacteria division CPR3</taxon>
    </lineage>
</organism>
<feature type="domain" description="Transposase IS4-like" evidence="1">
    <location>
        <begin position="11"/>
        <end position="200"/>
    </location>
</feature>
<sequence length="221" mass="25073">GVISLDTLTTDSSLLEAKGKKAQKSNPEIKPADPDARWGWSRARGWVFGYKLHLTSTIKLLGATVPLSWAVTSANVHDSVPFLGLIEKSISRAKQCLKKINFSLADKGYDVVQAYEKLEEKGIFLFTPVRRYKNRQCRHPLRKRALELSRVKSGKKFYYRRGDVERLYGQLKDVFLLDPLPVIGINRVRGYCSVICLLYLAGVIYNHLNGRSERAIKSLTF</sequence>